<proteinExistence type="predicted"/>
<accession>A0ACA9LDQ6</accession>
<reference evidence="1" key="1">
    <citation type="submission" date="2021-06" db="EMBL/GenBank/DDBJ databases">
        <authorList>
            <person name="Kallberg Y."/>
            <person name="Tangrot J."/>
            <person name="Rosling A."/>
        </authorList>
    </citation>
    <scope>NUCLEOTIDE SEQUENCE</scope>
    <source>
        <strain evidence="1">AU212A</strain>
    </source>
</reference>
<name>A0ACA9LDQ6_9GLOM</name>
<organism evidence="1 2">
    <name type="scientific">Scutellospora calospora</name>
    <dbReference type="NCBI Taxonomy" id="85575"/>
    <lineage>
        <taxon>Eukaryota</taxon>
        <taxon>Fungi</taxon>
        <taxon>Fungi incertae sedis</taxon>
        <taxon>Mucoromycota</taxon>
        <taxon>Glomeromycotina</taxon>
        <taxon>Glomeromycetes</taxon>
        <taxon>Diversisporales</taxon>
        <taxon>Gigasporaceae</taxon>
        <taxon>Scutellospora</taxon>
    </lineage>
</organism>
<gene>
    <name evidence="1" type="ORF">SCALOS_LOCUS4211</name>
</gene>
<dbReference type="EMBL" id="CAJVPM010005472">
    <property type="protein sequence ID" value="CAG8524624.1"/>
    <property type="molecule type" value="Genomic_DNA"/>
</dbReference>
<protein>
    <submittedName>
        <fullName evidence="1">301_t:CDS:1</fullName>
    </submittedName>
</protein>
<dbReference type="Proteomes" id="UP000789860">
    <property type="component" value="Unassembled WGS sequence"/>
</dbReference>
<evidence type="ECO:0000313" key="1">
    <source>
        <dbReference type="EMBL" id="CAG8524624.1"/>
    </source>
</evidence>
<feature type="non-terminal residue" evidence="1">
    <location>
        <position position="1"/>
    </location>
</feature>
<comment type="caution">
    <text evidence="1">The sequence shown here is derived from an EMBL/GenBank/DDBJ whole genome shotgun (WGS) entry which is preliminary data.</text>
</comment>
<sequence length="363" mass="43278">AVGLYNSVEGLSKDTESFNIGNISESIKNKDQKGIMLRYKWESTRDKIDKLCELIKSFEQNIKGAEEYLNSLTDFINFADAHIKAKIEAIERSEELSRIKLQAETYKRIEKRLEQRIQIFELENKSQNDAIKLPLLEHLIEIKYCMTRYMEKYRSAYKYWTLSESNLELSVIEELNETVINKMFEDFENVLNKTPQLKKIIIEFDEKQCIDEFKQNRSVKIDISFERKELKDYTRLRLHTFRVFLKGVRYINEGSIKEIQLYISHSGTFDDRGNQDKTKPIRFKTDPEKKRFEYKVREDYSAESDISKLYEIVVDNEYYDLKYKDNYFAPTPFSQWKISLYPDSKPDLSSLISISIYLEIYVF</sequence>
<evidence type="ECO:0000313" key="2">
    <source>
        <dbReference type="Proteomes" id="UP000789860"/>
    </source>
</evidence>
<keyword evidence="2" id="KW-1185">Reference proteome</keyword>